<comment type="caution">
    <text evidence="6">The sequence shown here is derived from an EMBL/GenBank/DDBJ whole genome shotgun (WGS) entry which is preliminary data.</text>
</comment>
<feature type="transmembrane region" description="Helical" evidence="5">
    <location>
        <begin position="285"/>
        <end position="305"/>
    </location>
</feature>
<protein>
    <submittedName>
        <fullName evidence="6">Uncharacterized protein</fullName>
    </submittedName>
</protein>
<gene>
    <name evidence="6" type="ORF">CYMTET_14731</name>
</gene>
<dbReference type="Gene3D" id="1.10.357.140">
    <property type="entry name" value="UbiA prenyltransferase"/>
    <property type="match status" value="1"/>
</dbReference>
<sequence length="351" mass="40670">MGEDKYLPKPYSGPTGIVGWWYNVFKHLFKHYHDESFFPHLLLGIVVNLKVFGFFDIWKLLTGQFSVAVAKEVFWFAFNNATLSMTYIYAGDWYNDVCDIYLDARNKPKRPIPAGRVSQSQGLMIALIWVVAGGLYAHIFCGHWTQVFYWCQCLSSFLYSDTYLPTKHLFRTTAIGRSISFGGIYFFLDMIIYALLCEFTGMQFGENLETYVSCGAANALWYFAFLLLKDMGDVPGDKAGGMRTLPMICGRYTSHFFFLVLSLMRCIHIYSLLSGFYPDFEGLQYVSLGVDVLLLVYYWVYALFFMDVDAKDHAKVLRVHWEPPLPVWSFRFSWGHPFKPHYLTKVLSKQF</sequence>
<feature type="transmembrane region" description="Helical" evidence="5">
    <location>
        <begin position="249"/>
        <end position="273"/>
    </location>
</feature>
<organism evidence="6 7">
    <name type="scientific">Cymbomonas tetramitiformis</name>
    <dbReference type="NCBI Taxonomy" id="36881"/>
    <lineage>
        <taxon>Eukaryota</taxon>
        <taxon>Viridiplantae</taxon>
        <taxon>Chlorophyta</taxon>
        <taxon>Pyramimonadophyceae</taxon>
        <taxon>Pyramimonadales</taxon>
        <taxon>Pyramimonadaceae</taxon>
        <taxon>Cymbomonas</taxon>
    </lineage>
</organism>
<evidence type="ECO:0000256" key="2">
    <source>
        <dbReference type="ARBA" id="ARBA00022692"/>
    </source>
</evidence>
<dbReference type="Proteomes" id="UP001190700">
    <property type="component" value="Unassembled WGS sequence"/>
</dbReference>
<dbReference type="EMBL" id="LGRX02006195">
    <property type="protein sequence ID" value="KAK3277251.1"/>
    <property type="molecule type" value="Genomic_DNA"/>
</dbReference>
<evidence type="ECO:0000256" key="5">
    <source>
        <dbReference type="SAM" id="Phobius"/>
    </source>
</evidence>
<dbReference type="InterPro" id="IPR044878">
    <property type="entry name" value="UbiA_sf"/>
</dbReference>
<keyword evidence="3 5" id="KW-1133">Transmembrane helix</keyword>
<name>A0AAE0GGZ5_9CHLO</name>
<reference evidence="6 7" key="1">
    <citation type="journal article" date="2015" name="Genome Biol. Evol.">
        <title>Comparative Genomics of a Bacterivorous Green Alga Reveals Evolutionary Causalities and Consequences of Phago-Mixotrophic Mode of Nutrition.</title>
        <authorList>
            <person name="Burns J.A."/>
            <person name="Paasch A."/>
            <person name="Narechania A."/>
            <person name="Kim E."/>
        </authorList>
    </citation>
    <scope>NUCLEOTIDE SEQUENCE [LARGE SCALE GENOMIC DNA]</scope>
    <source>
        <strain evidence="6 7">PLY_AMNH</strain>
    </source>
</reference>
<evidence type="ECO:0000256" key="1">
    <source>
        <dbReference type="ARBA" id="ARBA00004141"/>
    </source>
</evidence>
<dbReference type="PANTHER" id="PTHR42723:SF1">
    <property type="entry name" value="CHLOROPHYLL SYNTHASE, CHLOROPLASTIC"/>
    <property type="match status" value="1"/>
</dbReference>
<dbReference type="InterPro" id="IPR050475">
    <property type="entry name" value="Prenyltransferase_related"/>
</dbReference>
<comment type="subcellular location">
    <subcellularLocation>
        <location evidence="1">Membrane</location>
        <topology evidence="1">Multi-pass membrane protein</topology>
    </subcellularLocation>
</comment>
<proteinExistence type="predicted"/>
<dbReference type="AlphaFoldDB" id="A0AAE0GGZ5"/>
<accession>A0AAE0GGZ5</accession>
<keyword evidence="2 5" id="KW-0812">Transmembrane</keyword>
<evidence type="ECO:0000256" key="4">
    <source>
        <dbReference type="ARBA" id="ARBA00023136"/>
    </source>
</evidence>
<dbReference type="GO" id="GO:0016765">
    <property type="term" value="F:transferase activity, transferring alkyl or aryl (other than methyl) groups"/>
    <property type="evidence" value="ECO:0007669"/>
    <property type="project" value="InterPro"/>
</dbReference>
<dbReference type="GO" id="GO:0016020">
    <property type="term" value="C:membrane"/>
    <property type="evidence" value="ECO:0007669"/>
    <property type="project" value="UniProtKB-SubCell"/>
</dbReference>
<evidence type="ECO:0000313" key="6">
    <source>
        <dbReference type="EMBL" id="KAK3277251.1"/>
    </source>
</evidence>
<feature type="transmembrane region" description="Helical" evidence="5">
    <location>
        <begin position="122"/>
        <end position="141"/>
    </location>
</feature>
<evidence type="ECO:0000256" key="3">
    <source>
        <dbReference type="ARBA" id="ARBA00022989"/>
    </source>
</evidence>
<feature type="transmembrane region" description="Helical" evidence="5">
    <location>
        <begin position="178"/>
        <end position="196"/>
    </location>
</feature>
<keyword evidence="7" id="KW-1185">Reference proteome</keyword>
<dbReference type="PANTHER" id="PTHR42723">
    <property type="entry name" value="CHLOROPHYLL SYNTHASE"/>
    <property type="match status" value="1"/>
</dbReference>
<keyword evidence="4 5" id="KW-0472">Membrane</keyword>
<feature type="transmembrane region" description="Helical" evidence="5">
    <location>
        <begin position="37"/>
        <end position="58"/>
    </location>
</feature>
<dbReference type="InterPro" id="IPR000537">
    <property type="entry name" value="UbiA_prenyltransferase"/>
</dbReference>
<evidence type="ECO:0000313" key="7">
    <source>
        <dbReference type="Proteomes" id="UP001190700"/>
    </source>
</evidence>
<dbReference type="Pfam" id="PF01040">
    <property type="entry name" value="UbiA"/>
    <property type="match status" value="1"/>
</dbReference>